<evidence type="ECO:0000256" key="4">
    <source>
        <dbReference type="ARBA" id="ARBA00022989"/>
    </source>
</evidence>
<keyword evidence="2" id="KW-1003">Cell membrane</keyword>
<keyword evidence="4 6" id="KW-1133">Transmembrane helix</keyword>
<sequence>MRKLEEKREILYVIRTMDVLMSSGVGLEAAIHTIGTGGYGIISKDFSTIMEKLRSGKSKGLEKEIKGLMNKSESEGYRRLLNTMYTNLTQNTDLIETLRKQGKRMEEDRNEDVKKYIEDLSGVPETLLSIGMIGPIILAIVGLIPQLMSGDLGAFMKLPPASTIQSVVNVGLIATLFGMIMIGLKAHTKDPGL</sequence>
<evidence type="ECO:0000256" key="3">
    <source>
        <dbReference type="ARBA" id="ARBA00022692"/>
    </source>
</evidence>
<dbReference type="EMBL" id="KP211931">
    <property type="protein sequence ID" value="ANV81238.1"/>
    <property type="molecule type" value="Genomic_DNA"/>
</dbReference>
<evidence type="ECO:0000256" key="6">
    <source>
        <dbReference type="SAM" id="Phobius"/>
    </source>
</evidence>
<dbReference type="InterPro" id="IPR056569">
    <property type="entry name" value="ArlJ-like"/>
</dbReference>
<evidence type="ECO:0000256" key="2">
    <source>
        <dbReference type="ARBA" id="ARBA00022475"/>
    </source>
</evidence>
<evidence type="ECO:0000259" key="7">
    <source>
        <dbReference type="Pfam" id="PF00482"/>
    </source>
</evidence>
<comment type="subcellular location">
    <subcellularLocation>
        <location evidence="1">Cell membrane</location>
        <topology evidence="1">Multi-pass membrane protein</topology>
    </subcellularLocation>
</comment>
<accession>A0A1B1TG42</accession>
<name>A0A1B1TG42_9ARCH</name>
<dbReference type="GO" id="GO:0005886">
    <property type="term" value="C:plasma membrane"/>
    <property type="evidence" value="ECO:0007669"/>
    <property type="project" value="UniProtKB-SubCell"/>
</dbReference>
<reference evidence="8" key="1">
    <citation type="submission" date="2014-11" db="EMBL/GenBank/DDBJ databases">
        <authorList>
            <person name="Zhu J."/>
            <person name="Qi W."/>
            <person name="Song R."/>
        </authorList>
    </citation>
    <scope>NUCLEOTIDE SEQUENCE</scope>
</reference>
<feature type="transmembrane region" description="Helical" evidence="6">
    <location>
        <begin position="164"/>
        <end position="184"/>
    </location>
</feature>
<dbReference type="PANTHER" id="PTHR35402:SF1">
    <property type="entry name" value="TYPE II SECRETION SYSTEM PROTEIN GSPF DOMAIN-CONTAINING PROTEIN"/>
    <property type="match status" value="1"/>
</dbReference>
<reference evidence="8" key="2">
    <citation type="journal article" date="2015" name="ISME J.">
        <title>A new class of marine Euryarchaeota group II from the Mediterranean deep chlorophyll maximum.</title>
        <authorList>
            <person name="Martin-Cuadrado A.B."/>
            <person name="Garcia-Heredia I."/>
            <person name="Molto A.G."/>
            <person name="Lopez-Ubeda R."/>
            <person name="Kimes N."/>
            <person name="Lopez-Garcia P."/>
            <person name="Moreira D."/>
            <person name="Rodriguez-Valera F."/>
        </authorList>
    </citation>
    <scope>NUCLEOTIDE SEQUENCE</scope>
</reference>
<evidence type="ECO:0000256" key="5">
    <source>
        <dbReference type="ARBA" id="ARBA00023136"/>
    </source>
</evidence>
<proteinExistence type="predicted"/>
<keyword evidence="5 6" id="KW-0472">Membrane</keyword>
<dbReference type="Pfam" id="PF00482">
    <property type="entry name" value="T2SSF"/>
    <property type="match status" value="1"/>
</dbReference>
<protein>
    <submittedName>
        <fullName evidence="8">Type II secretion system F domain protein</fullName>
    </submittedName>
</protein>
<keyword evidence="3 6" id="KW-0812">Transmembrane</keyword>
<feature type="transmembrane region" description="Helical" evidence="6">
    <location>
        <begin position="126"/>
        <end position="144"/>
    </location>
</feature>
<dbReference type="AlphaFoldDB" id="A0A1B1TG42"/>
<feature type="domain" description="Type II secretion system protein GspF" evidence="7">
    <location>
        <begin position="14"/>
        <end position="141"/>
    </location>
</feature>
<evidence type="ECO:0000313" key="8">
    <source>
        <dbReference type="EMBL" id="ANV81238.1"/>
    </source>
</evidence>
<dbReference type="InterPro" id="IPR018076">
    <property type="entry name" value="T2SS_GspF_dom"/>
</dbReference>
<organism evidence="8">
    <name type="scientific">uncultured Poseidoniia archaeon</name>
    <dbReference type="NCBI Taxonomy" id="1697135"/>
    <lineage>
        <taxon>Archaea</taxon>
        <taxon>Methanobacteriati</taxon>
        <taxon>Thermoplasmatota</taxon>
        <taxon>Candidatus Poseidoniia</taxon>
        <taxon>environmental samples</taxon>
    </lineage>
</organism>
<evidence type="ECO:0000256" key="1">
    <source>
        <dbReference type="ARBA" id="ARBA00004651"/>
    </source>
</evidence>
<dbReference type="PANTHER" id="PTHR35402">
    <property type="entry name" value="INTEGRAL MEMBRANE PROTEIN-RELATED"/>
    <property type="match status" value="1"/>
</dbReference>